<evidence type="ECO:0000313" key="3">
    <source>
        <dbReference type="Proteomes" id="UP001221757"/>
    </source>
</evidence>
<organism evidence="2 3">
    <name type="scientific">Mycena rosella</name>
    <name type="common">Pink bonnet</name>
    <name type="synonym">Agaricus rosellus</name>
    <dbReference type="NCBI Taxonomy" id="1033263"/>
    <lineage>
        <taxon>Eukaryota</taxon>
        <taxon>Fungi</taxon>
        <taxon>Dikarya</taxon>
        <taxon>Basidiomycota</taxon>
        <taxon>Agaricomycotina</taxon>
        <taxon>Agaricomycetes</taxon>
        <taxon>Agaricomycetidae</taxon>
        <taxon>Agaricales</taxon>
        <taxon>Marasmiineae</taxon>
        <taxon>Mycenaceae</taxon>
        <taxon>Mycena</taxon>
    </lineage>
</organism>
<feature type="region of interest" description="Disordered" evidence="1">
    <location>
        <begin position="249"/>
        <end position="290"/>
    </location>
</feature>
<dbReference type="AlphaFoldDB" id="A0AAD7GP69"/>
<feature type="region of interest" description="Disordered" evidence="1">
    <location>
        <begin position="176"/>
        <end position="215"/>
    </location>
</feature>
<name>A0AAD7GP69_MYCRO</name>
<comment type="caution">
    <text evidence="2">The sequence shown here is derived from an EMBL/GenBank/DDBJ whole genome shotgun (WGS) entry which is preliminary data.</text>
</comment>
<sequence>MSSGAEAPNPSVAEDTTETYHLGMRHGYAQSEMADLQRQFIADTEDELSALQRIKMVLVSSGYDGPRDARIPEKAADLVPGRTRYFKVDPHDLMLGVLRGTDTIEELHISWLGLNKGFEMSLKYMEKYEIEYQTPYEELRPTSPQSTDPGIYEAYPSSKSAITRLTYLFNKVPHHQEQLPRDYDRDTGYLPHHLPPPDRLKEAFPDREPEERPPTVYYSSQGVRQERFVSARSSWRAGTDFQIPEEIVGKGKSKSVSIQEPAWKSANEERRERESGTEELALLDSVSLTL</sequence>
<feature type="compositionally biased region" description="Basic and acidic residues" evidence="1">
    <location>
        <begin position="176"/>
        <end position="187"/>
    </location>
</feature>
<gene>
    <name evidence="2" type="ORF">B0H17DRAFT_1130466</name>
</gene>
<feature type="compositionally biased region" description="Basic and acidic residues" evidence="1">
    <location>
        <begin position="195"/>
        <end position="213"/>
    </location>
</feature>
<evidence type="ECO:0000256" key="1">
    <source>
        <dbReference type="SAM" id="MobiDB-lite"/>
    </source>
</evidence>
<dbReference type="Proteomes" id="UP001221757">
    <property type="component" value="Unassembled WGS sequence"/>
</dbReference>
<protein>
    <submittedName>
        <fullName evidence="2">Uncharacterized protein</fullName>
    </submittedName>
</protein>
<accession>A0AAD7GP69</accession>
<dbReference type="EMBL" id="JARKIE010000031">
    <property type="protein sequence ID" value="KAJ7697151.1"/>
    <property type="molecule type" value="Genomic_DNA"/>
</dbReference>
<proteinExistence type="predicted"/>
<keyword evidence="3" id="KW-1185">Reference proteome</keyword>
<reference evidence="2" key="1">
    <citation type="submission" date="2023-03" db="EMBL/GenBank/DDBJ databases">
        <title>Massive genome expansion in bonnet fungi (Mycena s.s.) driven by repeated elements and novel gene families across ecological guilds.</title>
        <authorList>
            <consortium name="Lawrence Berkeley National Laboratory"/>
            <person name="Harder C.B."/>
            <person name="Miyauchi S."/>
            <person name="Viragh M."/>
            <person name="Kuo A."/>
            <person name="Thoen E."/>
            <person name="Andreopoulos B."/>
            <person name="Lu D."/>
            <person name="Skrede I."/>
            <person name="Drula E."/>
            <person name="Henrissat B."/>
            <person name="Morin E."/>
            <person name="Kohler A."/>
            <person name="Barry K."/>
            <person name="LaButti K."/>
            <person name="Morin E."/>
            <person name="Salamov A."/>
            <person name="Lipzen A."/>
            <person name="Mereny Z."/>
            <person name="Hegedus B."/>
            <person name="Baldrian P."/>
            <person name="Stursova M."/>
            <person name="Weitz H."/>
            <person name="Taylor A."/>
            <person name="Grigoriev I.V."/>
            <person name="Nagy L.G."/>
            <person name="Martin F."/>
            <person name="Kauserud H."/>
        </authorList>
    </citation>
    <scope>NUCLEOTIDE SEQUENCE</scope>
    <source>
        <strain evidence="2">CBHHK067</strain>
    </source>
</reference>
<evidence type="ECO:0000313" key="2">
    <source>
        <dbReference type="EMBL" id="KAJ7697151.1"/>
    </source>
</evidence>
<feature type="compositionally biased region" description="Basic and acidic residues" evidence="1">
    <location>
        <begin position="266"/>
        <end position="276"/>
    </location>
</feature>